<sequence>ENDSKNVILQSEKSNMSIAPNSYFTYPINVNTVIGANKDKRLKSGTYMMYLDVKANNGQNIWKLQRKFTITDKQSREINKKTPVKNSHTKSIMTIVETIAAIIVVAGLGVFGITKNIKSKTRYEKHKK</sequence>
<feature type="domain" description="WxL Interacting Protein host binding" evidence="2">
    <location>
        <begin position="2"/>
        <end position="80"/>
    </location>
</feature>
<gene>
    <name evidence="3" type="ORF">ACFQAV_13395</name>
</gene>
<keyword evidence="1" id="KW-0472">Membrane</keyword>
<evidence type="ECO:0000313" key="4">
    <source>
        <dbReference type="Proteomes" id="UP001596288"/>
    </source>
</evidence>
<proteinExistence type="predicted"/>
<keyword evidence="1" id="KW-1133">Transmembrane helix</keyword>
<dbReference type="Proteomes" id="UP001596288">
    <property type="component" value="Unassembled WGS sequence"/>
</dbReference>
<feature type="non-terminal residue" evidence="3">
    <location>
        <position position="1"/>
    </location>
</feature>
<dbReference type="Pfam" id="PF11797">
    <property type="entry name" value="WxLIP_HBD"/>
    <property type="match status" value="1"/>
</dbReference>
<accession>A0ABW1RQU9</accession>
<organism evidence="3 4">
    <name type="scientific">Companilactobacillus huachuanensis</name>
    <dbReference type="NCBI Taxonomy" id="2559914"/>
    <lineage>
        <taxon>Bacteria</taxon>
        <taxon>Bacillati</taxon>
        <taxon>Bacillota</taxon>
        <taxon>Bacilli</taxon>
        <taxon>Lactobacillales</taxon>
        <taxon>Lactobacillaceae</taxon>
        <taxon>Companilactobacillus</taxon>
    </lineage>
</organism>
<dbReference type="InterPro" id="IPR021759">
    <property type="entry name" value="WxLIP_HBD"/>
</dbReference>
<feature type="transmembrane region" description="Helical" evidence="1">
    <location>
        <begin position="92"/>
        <end position="113"/>
    </location>
</feature>
<evidence type="ECO:0000259" key="2">
    <source>
        <dbReference type="Pfam" id="PF11797"/>
    </source>
</evidence>
<evidence type="ECO:0000313" key="3">
    <source>
        <dbReference type="EMBL" id="MFC6177803.1"/>
    </source>
</evidence>
<dbReference type="RefSeq" id="WP_376988195.1">
    <property type="nucleotide sequence ID" value="NZ_JBHSSF010000048.1"/>
</dbReference>
<comment type="caution">
    <text evidence="3">The sequence shown here is derived from an EMBL/GenBank/DDBJ whole genome shotgun (WGS) entry which is preliminary data.</text>
</comment>
<reference evidence="4" key="1">
    <citation type="journal article" date="2019" name="Int. J. Syst. Evol. Microbiol.">
        <title>The Global Catalogue of Microorganisms (GCM) 10K type strain sequencing project: providing services to taxonomists for standard genome sequencing and annotation.</title>
        <authorList>
            <consortium name="The Broad Institute Genomics Platform"/>
            <consortium name="The Broad Institute Genome Sequencing Center for Infectious Disease"/>
            <person name="Wu L."/>
            <person name="Ma J."/>
        </authorList>
    </citation>
    <scope>NUCLEOTIDE SEQUENCE [LARGE SCALE GENOMIC DNA]</scope>
    <source>
        <strain evidence="4">CCM 8927</strain>
    </source>
</reference>
<evidence type="ECO:0000256" key="1">
    <source>
        <dbReference type="SAM" id="Phobius"/>
    </source>
</evidence>
<protein>
    <submittedName>
        <fullName evidence="3">WxL protein host-binding domain-containing protein</fullName>
    </submittedName>
</protein>
<name>A0ABW1RQU9_9LACO</name>
<keyword evidence="1" id="KW-0812">Transmembrane</keyword>
<dbReference type="EMBL" id="JBHSSF010000048">
    <property type="protein sequence ID" value="MFC6177803.1"/>
    <property type="molecule type" value="Genomic_DNA"/>
</dbReference>
<keyword evidence="4" id="KW-1185">Reference proteome</keyword>